<dbReference type="EMBL" id="KN823270">
    <property type="protein sequence ID" value="KIO18668.1"/>
    <property type="molecule type" value="Genomic_DNA"/>
</dbReference>
<feature type="compositionally biased region" description="Basic and acidic residues" evidence="1">
    <location>
        <begin position="59"/>
        <end position="70"/>
    </location>
</feature>
<gene>
    <name evidence="2" type="ORF">M407DRAFT_246422</name>
</gene>
<dbReference type="OrthoDB" id="3364707at2759"/>
<accession>A0A0C3KB50</accession>
<name>A0A0C3KB50_9AGAM</name>
<evidence type="ECO:0000256" key="1">
    <source>
        <dbReference type="SAM" id="MobiDB-lite"/>
    </source>
</evidence>
<dbReference type="AlphaFoldDB" id="A0A0C3KB50"/>
<reference evidence="3" key="2">
    <citation type="submission" date="2015-01" db="EMBL/GenBank/DDBJ databases">
        <title>Evolutionary Origins and Diversification of the Mycorrhizal Mutualists.</title>
        <authorList>
            <consortium name="DOE Joint Genome Institute"/>
            <consortium name="Mycorrhizal Genomics Consortium"/>
            <person name="Kohler A."/>
            <person name="Kuo A."/>
            <person name="Nagy L.G."/>
            <person name="Floudas D."/>
            <person name="Copeland A."/>
            <person name="Barry K.W."/>
            <person name="Cichocki N."/>
            <person name="Veneault-Fourrey C."/>
            <person name="LaButti K."/>
            <person name="Lindquist E.A."/>
            <person name="Lipzen A."/>
            <person name="Lundell T."/>
            <person name="Morin E."/>
            <person name="Murat C."/>
            <person name="Riley R."/>
            <person name="Ohm R."/>
            <person name="Sun H."/>
            <person name="Tunlid A."/>
            <person name="Henrissat B."/>
            <person name="Grigoriev I.V."/>
            <person name="Hibbett D.S."/>
            <person name="Martin F."/>
        </authorList>
    </citation>
    <scope>NUCLEOTIDE SEQUENCE [LARGE SCALE GENOMIC DNA]</scope>
    <source>
        <strain evidence="3">MUT 4182</strain>
    </source>
</reference>
<feature type="compositionally biased region" description="Pro residues" evidence="1">
    <location>
        <begin position="184"/>
        <end position="200"/>
    </location>
</feature>
<dbReference type="HOGENOM" id="CLU_883376_0_0_1"/>
<proteinExistence type="predicted"/>
<feature type="compositionally biased region" description="Low complexity" evidence="1">
    <location>
        <begin position="95"/>
        <end position="109"/>
    </location>
</feature>
<evidence type="ECO:0000313" key="3">
    <source>
        <dbReference type="Proteomes" id="UP000054248"/>
    </source>
</evidence>
<dbReference type="Proteomes" id="UP000054248">
    <property type="component" value="Unassembled WGS sequence"/>
</dbReference>
<feature type="compositionally biased region" description="Low complexity" evidence="1">
    <location>
        <begin position="71"/>
        <end position="80"/>
    </location>
</feature>
<keyword evidence="3" id="KW-1185">Reference proteome</keyword>
<organism evidence="2 3">
    <name type="scientific">Tulasnella calospora MUT 4182</name>
    <dbReference type="NCBI Taxonomy" id="1051891"/>
    <lineage>
        <taxon>Eukaryota</taxon>
        <taxon>Fungi</taxon>
        <taxon>Dikarya</taxon>
        <taxon>Basidiomycota</taxon>
        <taxon>Agaricomycotina</taxon>
        <taxon>Agaricomycetes</taxon>
        <taxon>Cantharellales</taxon>
        <taxon>Tulasnellaceae</taxon>
        <taxon>Tulasnella</taxon>
    </lineage>
</organism>
<reference evidence="2 3" key="1">
    <citation type="submission" date="2014-04" db="EMBL/GenBank/DDBJ databases">
        <authorList>
            <consortium name="DOE Joint Genome Institute"/>
            <person name="Kuo A."/>
            <person name="Girlanda M."/>
            <person name="Perotto S."/>
            <person name="Kohler A."/>
            <person name="Nagy L.G."/>
            <person name="Floudas D."/>
            <person name="Copeland A."/>
            <person name="Barry K.W."/>
            <person name="Cichocki N."/>
            <person name="Veneault-Fourrey C."/>
            <person name="LaButti K."/>
            <person name="Lindquist E.A."/>
            <person name="Lipzen A."/>
            <person name="Lundell T."/>
            <person name="Morin E."/>
            <person name="Murat C."/>
            <person name="Sun H."/>
            <person name="Tunlid A."/>
            <person name="Henrissat B."/>
            <person name="Grigoriev I.V."/>
            <person name="Hibbett D.S."/>
            <person name="Martin F."/>
            <person name="Nordberg H.P."/>
            <person name="Cantor M.N."/>
            <person name="Hua S.X."/>
        </authorList>
    </citation>
    <scope>NUCLEOTIDE SEQUENCE [LARGE SCALE GENOMIC DNA]</scope>
    <source>
        <strain evidence="2 3">MUT 4182</strain>
    </source>
</reference>
<sequence length="315" mass="33462">MLREYGDDLGGIVSAKEDDDGSSSNYHNPYSYAPSRKSFASSAAPQKGSGLSAPPSSRSTDRSRSRDPPSSRKSSTSGKGDPPSGQGDLQERNPAASMSSSSLSTAPAKPTKPKKFGNFQHPPLNMLRKSAGNPAASRYVAVQGGGETSPSSVGPKTSPAKKTVLHRLMRSKSEVNLTPTPSTANPPTPPTARPPPPPPATTAAESKERRRTSPPMPSPSSPTKRWSIDERRGSAGSGNLLNPPSAPLSPTRAASFDLQRSRPSSFSTTVMFRDLTEAQAVKRSEDEKNKMWDMLLEKSEKAGGTLHAKIDSSFY</sequence>
<evidence type="ECO:0000313" key="2">
    <source>
        <dbReference type="EMBL" id="KIO18668.1"/>
    </source>
</evidence>
<feature type="region of interest" description="Disordered" evidence="1">
    <location>
        <begin position="1"/>
        <end position="265"/>
    </location>
</feature>
<protein>
    <submittedName>
        <fullName evidence="2">Uncharacterized protein</fullName>
    </submittedName>
</protein>